<protein>
    <submittedName>
        <fullName evidence="4">Protein Skeletor, isoforms D/E</fullName>
    </submittedName>
</protein>
<keyword evidence="1" id="KW-0677">Repeat</keyword>
<name>A0A226EWY2_FOLCA</name>
<evidence type="ECO:0000313" key="4">
    <source>
        <dbReference type="EMBL" id="OXA62049.1"/>
    </source>
</evidence>
<evidence type="ECO:0000259" key="3">
    <source>
        <dbReference type="PROSITE" id="PS51549"/>
    </source>
</evidence>
<keyword evidence="5" id="KW-1185">Reference proteome</keyword>
<organism evidence="4 5">
    <name type="scientific">Folsomia candida</name>
    <name type="common">Springtail</name>
    <dbReference type="NCBI Taxonomy" id="158441"/>
    <lineage>
        <taxon>Eukaryota</taxon>
        <taxon>Metazoa</taxon>
        <taxon>Ecdysozoa</taxon>
        <taxon>Arthropoda</taxon>
        <taxon>Hexapoda</taxon>
        <taxon>Collembola</taxon>
        <taxon>Entomobryomorpha</taxon>
        <taxon>Isotomoidea</taxon>
        <taxon>Isotomidae</taxon>
        <taxon>Proisotominae</taxon>
        <taxon>Folsomia</taxon>
    </lineage>
</organism>
<feature type="transmembrane region" description="Helical" evidence="2">
    <location>
        <begin position="34"/>
        <end position="50"/>
    </location>
</feature>
<proteinExistence type="predicted"/>
<feature type="domain" description="DM13" evidence="3">
    <location>
        <begin position="60"/>
        <end position="166"/>
    </location>
</feature>
<accession>A0A226EWY2</accession>
<comment type="caution">
    <text evidence="4">The sequence shown here is derived from an EMBL/GenBank/DDBJ whole genome shotgun (WGS) entry which is preliminary data.</text>
</comment>
<sequence length="178" mass="19976">MTLQTLCHHYLTCHYKKVTRNTLFISVTLSVDKMTYYLVLLGVVVSLCLLDKTVTGQNAVTIPGFRGTAHRVSSGDVTIVDTHTVRIKNFHYDGSAPDVYFWVGRGRPSRNGKQIPDERGVSDKLNGYNGKDIELALPNDISVKDIDYISVWCKRYGTNFGHVTIPKNLNVPVYRRAG</sequence>
<evidence type="ECO:0000256" key="2">
    <source>
        <dbReference type="SAM" id="Phobius"/>
    </source>
</evidence>
<keyword evidence="2" id="KW-0472">Membrane</keyword>
<dbReference type="InterPro" id="IPR019545">
    <property type="entry name" value="DM13_domain"/>
</dbReference>
<evidence type="ECO:0000256" key="1">
    <source>
        <dbReference type="ARBA" id="ARBA00022737"/>
    </source>
</evidence>
<dbReference type="Pfam" id="PF10517">
    <property type="entry name" value="DM13"/>
    <property type="match status" value="1"/>
</dbReference>
<dbReference type="SMART" id="SM00686">
    <property type="entry name" value="DM13"/>
    <property type="match status" value="1"/>
</dbReference>
<keyword evidence="2" id="KW-1133">Transmembrane helix</keyword>
<dbReference type="InterPro" id="IPR052126">
    <property type="entry name" value="Spindle_Org/Thrombomodulin"/>
</dbReference>
<dbReference type="OrthoDB" id="2448405at2759"/>
<gene>
    <name evidence="4" type="ORF">Fcan01_01447</name>
</gene>
<keyword evidence="2" id="KW-0812">Transmembrane</keyword>
<evidence type="ECO:0000313" key="5">
    <source>
        <dbReference type="Proteomes" id="UP000198287"/>
    </source>
</evidence>
<dbReference type="PROSITE" id="PS51549">
    <property type="entry name" value="DM13"/>
    <property type="match status" value="1"/>
</dbReference>
<dbReference type="OMA" id="WISIWSS"/>
<dbReference type="AlphaFoldDB" id="A0A226EWY2"/>
<dbReference type="PANTHER" id="PTHR24036">
    <property type="entry name" value="SKELETOR-RELATED"/>
    <property type="match status" value="1"/>
</dbReference>
<dbReference type="PANTHER" id="PTHR24036:SF5">
    <property type="entry name" value="THROMBOMODULIN"/>
    <property type="match status" value="1"/>
</dbReference>
<dbReference type="Proteomes" id="UP000198287">
    <property type="component" value="Unassembled WGS sequence"/>
</dbReference>
<reference evidence="4 5" key="1">
    <citation type="submission" date="2015-12" db="EMBL/GenBank/DDBJ databases">
        <title>The genome of Folsomia candida.</title>
        <authorList>
            <person name="Faddeeva A."/>
            <person name="Derks M.F."/>
            <person name="Anvar Y."/>
            <person name="Smit S."/>
            <person name="Van Straalen N."/>
            <person name="Roelofs D."/>
        </authorList>
    </citation>
    <scope>NUCLEOTIDE SEQUENCE [LARGE SCALE GENOMIC DNA]</scope>
    <source>
        <strain evidence="4 5">VU population</strain>
        <tissue evidence="4">Whole body</tissue>
    </source>
</reference>
<dbReference type="EMBL" id="LNIX01000001">
    <property type="protein sequence ID" value="OXA62049.1"/>
    <property type="molecule type" value="Genomic_DNA"/>
</dbReference>